<dbReference type="EMBL" id="JAZGSY010000008">
    <property type="protein sequence ID" value="KAL1843858.1"/>
    <property type="molecule type" value="Genomic_DNA"/>
</dbReference>
<keyword evidence="3" id="KW-0560">Oxidoreductase</keyword>
<evidence type="ECO:0000256" key="3">
    <source>
        <dbReference type="ARBA" id="ARBA00023002"/>
    </source>
</evidence>
<keyword evidence="5" id="KW-1185">Reference proteome</keyword>
<proteinExistence type="inferred from homology"/>
<dbReference type="PANTHER" id="PTHR48107">
    <property type="entry name" value="NADPH-DEPENDENT ALDEHYDE REDUCTASE-LIKE PROTEIN, CHLOROPLASTIC-RELATED"/>
    <property type="match status" value="1"/>
</dbReference>
<name>A0ABR3VRE6_HUMIN</name>
<dbReference type="InterPro" id="IPR020904">
    <property type="entry name" value="Sc_DH/Rdtase_CS"/>
</dbReference>
<dbReference type="InterPro" id="IPR036291">
    <property type="entry name" value="NAD(P)-bd_dom_sf"/>
</dbReference>
<dbReference type="Gene3D" id="3.40.50.720">
    <property type="entry name" value="NAD(P)-binding Rossmann-like Domain"/>
    <property type="match status" value="1"/>
</dbReference>
<dbReference type="PRINTS" id="PR00081">
    <property type="entry name" value="GDHRDH"/>
</dbReference>
<dbReference type="PROSITE" id="PS00061">
    <property type="entry name" value="ADH_SHORT"/>
    <property type="match status" value="1"/>
</dbReference>
<evidence type="ECO:0000256" key="2">
    <source>
        <dbReference type="ARBA" id="ARBA00022857"/>
    </source>
</evidence>
<comment type="caution">
    <text evidence="4">The sequence shown here is derived from an EMBL/GenBank/DDBJ whole genome shotgun (WGS) entry which is preliminary data.</text>
</comment>
<dbReference type="Pfam" id="PF13561">
    <property type="entry name" value="adh_short_C2"/>
    <property type="match status" value="1"/>
</dbReference>
<organism evidence="4 5">
    <name type="scientific">Humicola insolens</name>
    <name type="common">Soft-rot fungus</name>
    <dbReference type="NCBI Taxonomy" id="85995"/>
    <lineage>
        <taxon>Eukaryota</taxon>
        <taxon>Fungi</taxon>
        <taxon>Dikarya</taxon>
        <taxon>Ascomycota</taxon>
        <taxon>Pezizomycotina</taxon>
        <taxon>Sordariomycetes</taxon>
        <taxon>Sordariomycetidae</taxon>
        <taxon>Sordariales</taxon>
        <taxon>Chaetomiaceae</taxon>
        <taxon>Mycothermus</taxon>
    </lineage>
</organism>
<protein>
    <submittedName>
        <fullName evidence="4">Uncharacterized protein</fullName>
    </submittedName>
</protein>
<dbReference type="SUPFAM" id="SSF51735">
    <property type="entry name" value="NAD(P)-binding Rossmann-fold domains"/>
    <property type="match status" value="1"/>
</dbReference>
<evidence type="ECO:0000256" key="1">
    <source>
        <dbReference type="ARBA" id="ARBA00006484"/>
    </source>
</evidence>
<dbReference type="PANTHER" id="PTHR48107:SF7">
    <property type="entry name" value="RE15974P"/>
    <property type="match status" value="1"/>
</dbReference>
<keyword evidence="2" id="KW-0521">NADP</keyword>
<evidence type="ECO:0000313" key="5">
    <source>
        <dbReference type="Proteomes" id="UP001583172"/>
    </source>
</evidence>
<dbReference type="Proteomes" id="UP001583172">
    <property type="component" value="Unassembled WGS sequence"/>
</dbReference>
<reference evidence="4 5" key="1">
    <citation type="journal article" date="2024" name="Commun. Biol.">
        <title>Comparative genomic analysis of thermophilic fungi reveals convergent evolutionary adaptations and gene losses.</title>
        <authorList>
            <person name="Steindorff A.S."/>
            <person name="Aguilar-Pontes M.V."/>
            <person name="Robinson A.J."/>
            <person name="Andreopoulos B."/>
            <person name="LaButti K."/>
            <person name="Kuo A."/>
            <person name="Mondo S."/>
            <person name="Riley R."/>
            <person name="Otillar R."/>
            <person name="Haridas S."/>
            <person name="Lipzen A."/>
            <person name="Grimwood J."/>
            <person name="Schmutz J."/>
            <person name="Clum A."/>
            <person name="Reid I.D."/>
            <person name="Moisan M.C."/>
            <person name="Butler G."/>
            <person name="Nguyen T.T.M."/>
            <person name="Dewar K."/>
            <person name="Conant G."/>
            <person name="Drula E."/>
            <person name="Henrissat B."/>
            <person name="Hansel C."/>
            <person name="Singer S."/>
            <person name="Hutchinson M.I."/>
            <person name="de Vries R.P."/>
            <person name="Natvig D.O."/>
            <person name="Powell A.J."/>
            <person name="Tsang A."/>
            <person name="Grigoriev I.V."/>
        </authorList>
    </citation>
    <scope>NUCLEOTIDE SEQUENCE [LARGE SCALE GENOMIC DNA]</scope>
    <source>
        <strain evidence="4 5">CBS 620.91</strain>
    </source>
</reference>
<sequence>MSFQGKVALITGASKGIGRATVERLAADGASVVINYLSDHASAEELVASIGADRALAVQADTSKLPDVERLVDEAVAKFGHIDLVMPNAGIMGMYDLAHTTEAAFDAHFALNVKGPLFLVQKAAPHIPPGGRVVFVSTGLTTATGISPSYLLYVATKGAVEQIVRALSKELGPKGITVNAVAPGPTGIELFYRGKSEEMLEAIRRQSPFGRFGEPEEIAAVVAFLAKEESRVRVLILRDDDTWRRTRCIVEPLNIGHRF</sequence>
<gene>
    <name evidence="4" type="ORF">VTJ49DRAFT_7209</name>
</gene>
<accession>A0ABR3VRE6</accession>
<comment type="similarity">
    <text evidence="1">Belongs to the short-chain dehydrogenases/reductases (SDR) family.</text>
</comment>
<evidence type="ECO:0000313" key="4">
    <source>
        <dbReference type="EMBL" id="KAL1843858.1"/>
    </source>
</evidence>
<dbReference type="InterPro" id="IPR002347">
    <property type="entry name" value="SDR_fam"/>
</dbReference>